<reference evidence="1" key="1">
    <citation type="submission" date="2022-05" db="EMBL/GenBank/DDBJ databases">
        <authorList>
            <person name="Friedrich I."/>
            <person name="Poehlein A."/>
            <person name="Schneider D."/>
            <person name="Hertel R."/>
            <person name="Daniel R."/>
        </authorList>
    </citation>
    <scope>NUCLEOTIDE SEQUENCE</scope>
</reference>
<gene>
    <name evidence="1" type="ORF">BAJUN_01030</name>
</gene>
<evidence type="ECO:0000313" key="1">
    <source>
        <dbReference type="EMBL" id="UTC29733.1"/>
    </source>
</evidence>
<accession>A0A9E7SRK7</accession>
<dbReference type="Proteomes" id="UP001057427">
    <property type="component" value="Segment"/>
</dbReference>
<proteinExistence type="predicted"/>
<name>A0A9E7SRK7_9CAUD</name>
<keyword evidence="2" id="KW-1185">Reference proteome</keyword>
<organism evidence="1 2">
    <name type="scientific">Brevundimonas phage vB_BgoS-Bajun</name>
    <dbReference type="NCBI Taxonomy" id="2948594"/>
    <lineage>
        <taxon>Viruses</taxon>
        <taxon>Duplodnaviria</taxon>
        <taxon>Heunggongvirae</taxon>
        <taxon>Uroviricota</taxon>
        <taxon>Caudoviricetes</taxon>
        <taxon>Dolichocephalovirinae</taxon>
    </lineage>
</organism>
<sequence length="201" mass="22523">MSDTVLVDAAKAWEIRRLMNSINSRRSGMTPERAVGDAMQPAWDRCRGNLTISLNKAQGLLTGTATALEAFDDPVIPSLVAALHHVGRVLEVQYLPEMDQLRHRGDEVHLQVQIASFIQEHGFAHPVDYIGAPFILGETYETFDGRSVKIVELKHDLKGYETVLGDDDKHRYDRSGLQERGRCTGSKATSPHNLYPRRLYA</sequence>
<dbReference type="EMBL" id="ON529858">
    <property type="protein sequence ID" value="UTC29733.1"/>
    <property type="molecule type" value="Genomic_DNA"/>
</dbReference>
<evidence type="ECO:0000313" key="2">
    <source>
        <dbReference type="Proteomes" id="UP001057427"/>
    </source>
</evidence>
<protein>
    <submittedName>
        <fullName evidence="1">Uncharacterized protein</fullName>
    </submittedName>
</protein>